<protein>
    <submittedName>
        <fullName evidence="1">Jg14349 protein</fullName>
    </submittedName>
</protein>
<dbReference type="Proteomes" id="UP000838756">
    <property type="component" value="Unassembled WGS sequence"/>
</dbReference>
<comment type="caution">
    <text evidence="1">The sequence shown here is derived from an EMBL/GenBank/DDBJ whole genome shotgun (WGS) entry which is preliminary data.</text>
</comment>
<organism evidence="1 2">
    <name type="scientific">Pararge aegeria aegeria</name>
    <dbReference type="NCBI Taxonomy" id="348720"/>
    <lineage>
        <taxon>Eukaryota</taxon>
        <taxon>Metazoa</taxon>
        <taxon>Ecdysozoa</taxon>
        <taxon>Arthropoda</taxon>
        <taxon>Hexapoda</taxon>
        <taxon>Insecta</taxon>
        <taxon>Pterygota</taxon>
        <taxon>Neoptera</taxon>
        <taxon>Endopterygota</taxon>
        <taxon>Lepidoptera</taxon>
        <taxon>Glossata</taxon>
        <taxon>Ditrysia</taxon>
        <taxon>Papilionoidea</taxon>
        <taxon>Nymphalidae</taxon>
        <taxon>Satyrinae</taxon>
        <taxon>Satyrini</taxon>
        <taxon>Parargina</taxon>
        <taxon>Pararge</taxon>
    </lineage>
</organism>
<keyword evidence="2" id="KW-1185">Reference proteome</keyword>
<evidence type="ECO:0000313" key="1">
    <source>
        <dbReference type="EMBL" id="CAH2215489.1"/>
    </source>
</evidence>
<dbReference type="EMBL" id="CAKXAJ010011781">
    <property type="protein sequence ID" value="CAH2215489.1"/>
    <property type="molecule type" value="Genomic_DNA"/>
</dbReference>
<name>A0A8S4QQR1_9NEOP</name>
<feature type="non-terminal residue" evidence="1">
    <location>
        <position position="54"/>
    </location>
</feature>
<gene>
    <name evidence="1" type="primary">jg14349</name>
    <name evidence="1" type="ORF">PAEG_LOCUS3626</name>
</gene>
<evidence type="ECO:0000313" key="2">
    <source>
        <dbReference type="Proteomes" id="UP000838756"/>
    </source>
</evidence>
<proteinExistence type="predicted"/>
<reference evidence="1" key="1">
    <citation type="submission" date="2022-03" db="EMBL/GenBank/DDBJ databases">
        <authorList>
            <person name="Lindestad O."/>
        </authorList>
    </citation>
    <scope>NUCLEOTIDE SEQUENCE</scope>
</reference>
<dbReference type="AlphaFoldDB" id="A0A8S4QQR1"/>
<sequence>MLIIFNYYLVPGEDSTSPLRWSPPTSTGLVAAALGPPALRPWLPDPPTKKINHL</sequence>
<accession>A0A8S4QQR1</accession>